<sequence>MLDSIAPGAPIPSTPLMKRNRLLQDPGWSQFMLISASHIFILESIVDQLAPGASIPSTPLMKRNRLLQDPGWSQFMLISASHIFHFGIHCGPLRTAEGSMLNVRCLHSYVYHVTVTSWN</sequence>
<dbReference type="AlphaFoldDB" id="A0A4Y2V3N5"/>
<dbReference type="EMBL" id="BGPR01042561">
    <property type="protein sequence ID" value="GBO19004.1"/>
    <property type="molecule type" value="Genomic_DNA"/>
</dbReference>
<protein>
    <submittedName>
        <fullName evidence="1">Uncharacterized protein</fullName>
    </submittedName>
</protein>
<accession>A0A4Y2V3N5</accession>
<comment type="caution">
    <text evidence="1">The sequence shown here is derived from an EMBL/GenBank/DDBJ whole genome shotgun (WGS) entry which is preliminary data.</text>
</comment>
<reference evidence="1 2" key="1">
    <citation type="journal article" date="2019" name="Sci. Rep.">
        <title>Orb-weaving spider Araneus ventricosus genome elucidates the spidroin gene catalogue.</title>
        <authorList>
            <person name="Kono N."/>
            <person name="Nakamura H."/>
            <person name="Ohtoshi R."/>
            <person name="Moran D.A.P."/>
            <person name="Shinohara A."/>
            <person name="Yoshida Y."/>
            <person name="Fujiwara M."/>
            <person name="Mori M."/>
            <person name="Tomita M."/>
            <person name="Arakawa K."/>
        </authorList>
    </citation>
    <scope>NUCLEOTIDE SEQUENCE [LARGE SCALE GENOMIC DNA]</scope>
</reference>
<name>A0A4Y2V3N5_ARAVE</name>
<proteinExistence type="predicted"/>
<dbReference type="Proteomes" id="UP000499080">
    <property type="component" value="Unassembled WGS sequence"/>
</dbReference>
<keyword evidence="2" id="KW-1185">Reference proteome</keyword>
<gene>
    <name evidence="1" type="ORF">AVEN_132786_1</name>
</gene>
<evidence type="ECO:0000313" key="1">
    <source>
        <dbReference type="EMBL" id="GBO19004.1"/>
    </source>
</evidence>
<evidence type="ECO:0000313" key="2">
    <source>
        <dbReference type="Proteomes" id="UP000499080"/>
    </source>
</evidence>
<organism evidence="1 2">
    <name type="scientific">Araneus ventricosus</name>
    <name type="common">Orbweaver spider</name>
    <name type="synonym">Epeira ventricosa</name>
    <dbReference type="NCBI Taxonomy" id="182803"/>
    <lineage>
        <taxon>Eukaryota</taxon>
        <taxon>Metazoa</taxon>
        <taxon>Ecdysozoa</taxon>
        <taxon>Arthropoda</taxon>
        <taxon>Chelicerata</taxon>
        <taxon>Arachnida</taxon>
        <taxon>Araneae</taxon>
        <taxon>Araneomorphae</taxon>
        <taxon>Entelegynae</taxon>
        <taxon>Araneoidea</taxon>
        <taxon>Araneidae</taxon>
        <taxon>Araneus</taxon>
    </lineage>
</organism>